<evidence type="ECO:0000259" key="2">
    <source>
        <dbReference type="Pfam" id="PF00884"/>
    </source>
</evidence>
<gene>
    <name evidence="3" type="ORF">X474_22225</name>
</gene>
<name>A0A0D2JQL3_9BACT</name>
<dbReference type="InParanoid" id="A0A0D2JQL3"/>
<keyword evidence="1" id="KW-0472">Membrane</keyword>
<feature type="transmembrane region" description="Helical" evidence="1">
    <location>
        <begin position="107"/>
        <end position="131"/>
    </location>
</feature>
<organism evidence="3 4">
    <name type="scientific">Dethiosulfatarculus sandiegensis</name>
    <dbReference type="NCBI Taxonomy" id="1429043"/>
    <lineage>
        <taxon>Bacteria</taxon>
        <taxon>Pseudomonadati</taxon>
        <taxon>Thermodesulfobacteriota</taxon>
        <taxon>Desulfarculia</taxon>
        <taxon>Desulfarculales</taxon>
        <taxon>Desulfarculaceae</taxon>
        <taxon>Dethiosulfatarculus</taxon>
    </lineage>
</organism>
<protein>
    <recommendedName>
        <fullName evidence="2">Sulfatase N-terminal domain-containing protein</fullName>
    </recommendedName>
</protein>
<dbReference type="EMBL" id="AZAC01000044">
    <property type="protein sequence ID" value="KIX11795.1"/>
    <property type="molecule type" value="Genomic_DNA"/>
</dbReference>
<feature type="domain" description="Sulfatase N-terminal" evidence="2">
    <location>
        <begin position="187"/>
        <end position="494"/>
    </location>
</feature>
<feature type="transmembrane region" description="Helical" evidence="1">
    <location>
        <begin position="7"/>
        <end position="27"/>
    </location>
</feature>
<evidence type="ECO:0000313" key="4">
    <source>
        <dbReference type="Proteomes" id="UP000032233"/>
    </source>
</evidence>
<feature type="transmembrane region" description="Helical" evidence="1">
    <location>
        <begin position="138"/>
        <end position="159"/>
    </location>
</feature>
<keyword evidence="1" id="KW-0812">Transmembrane</keyword>
<dbReference type="Proteomes" id="UP000032233">
    <property type="component" value="Unassembled WGS sequence"/>
</dbReference>
<evidence type="ECO:0000313" key="3">
    <source>
        <dbReference type="EMBL" id="KIX11795.1"/>
    </source>
</evidence>
<reference evidence="3 4" key="1">
    <citation type="submission" date="2013-11" db="EMBL/GenBank/DDBJ databases">
        <title>Metagenomic analysis of a methanogenic consortium involved in long chain n-alkane degradation.</title>
        <authorList>
            <person name="Davidova I.A."/>
            <person name="Callaghan A.V."/>
            <person name="Wawrik B."/>
            <person name="Pruitt S."/>
            <person name="Marks C."/>
            <person name="Duncan K.E."/>
            <person name="Suflita J.M."/>
        </authorList>
    </citation>
    <scope>NUCLEOTIDE SEQUENCE [LARGE SCALE GENOMIC DNA]</scope>
    <source>
        <strain evidence="3 4">SPR</strain>
    </source>
</reference>
<keyword evidence="1" id="KW-1133">Transmembrane helix</keyword>
<accession>A0A0D2JQL3</accession>
<feature type="transmembrane region" description="Helical" evidence="1">
    <location>
        <begin position="84"/>
        <end position="101"/>
    </location>
</feature>
<dbReference type="STRING" id="1429043.X474_22225"/>
<keyword evidence="4" id="KW-1185">Reference proteome</keyword>
<dbReference type="InterPro" id="IPR000917">
    <property type="entry name" value="Sulfatase_N"/>
</dbReference>
<dbReference type="AlphaFoldDB" id="A0A0D2JQL3"/>
<dbReference type="InterPro" id="IPR017850">
    <property type="entry name" value="Alkaline_phosphatase_core_sf"/>
</dbReference>
<sequence length="537" mass="62005">MVMFRKLDIRVIILVFISGLYPAVLLASNNWSLYPLQEILLLLIGTPSVVFLIGLVLFFCAKIIIFLLNVFLLKSKKIVLSSRLLQVISIFYSFAVMMYLLEPLNRSLLGGSSTLLLPIFLLILVVSFLIYRKKGISPFLLFFAILTVSASIQWGWAYYDLNTRTSAGSWYTAGKDHNDKIQLTKKPNIYLLVLEAYTNNHALQKIYNFDNSKFQEKLTQYGFAIHEDVFSNYRNTLTSLVSLFSMQHHYYSISTGKEDALGAREIIGGRGYNSIVDVLKRNGYSIQYISNSDYCYLIGPPIDYAYPERTIFKVFEVFQNETLNRFLSSHFKTYRRSKKKRKDRVYSPYQDALAVLKERISTASGSHEPYFTFFKNPYPGHFGANWDQISSGDLKDYTEKLKKSSEVIIDLSEYIINKDPNALVIWIGDHGVWRYRSVWHGDGDFHQNLKERDVDEELVSYDLFGTFFAVKTPKNIKLPDGPISHVNLFRYIFTALSDNKYPLSDRQLDESIFDRTSNLVAVKNGQPLSQWEDLKRK</sequence>
<comment type="caution">
    <text evidence="3">The sequence shown here is derived from an EMBL/GenBank/DDBJ whole genome shotgun (WGS) entry which is preliminary data.</text>
</comment>
<evidence type="ECO:0000256" key="1">
    <source>
        <dbReference type="SAM" id="Phobius"/>
    </source>
</evidence>
<feature type="transmembrane region" description="Helical" evidence="1">
    <location>
        <begin position="39"/>
        <end position="72"/>
    </location>
</feature>
<proteinExistence type="predicted"/>
<dbReference type="SUPFAM" id="SSF53649">
    <property type="entry name" value="Alkaline phosphatase-like"/>
    <property type="match status" value="1"/>
</dbReference>
<dbReference type="Gene3D" id="3.40.720.10">
    <property type="entry name" value="Alkaline Phosphatase, subunit A"/>
    <property type="match status" value="1"/>
</dbReference>
<dbReference type="Pfam" id="PF00884">
    <property type="entry name" value="Sulfatase"/>
    <property type="match status" value="1"/>
</dbReference>